<evidence type="ECO:0000313" key="2">
    <source>
        <dbReference type="EMBL" id="CAB3377305.1"/>
    </source>
</evidence>
<sequence length="417" mass="45826">MLTDVVKTLKDDMSFMKDALSEIYGNNSAEDDKWIEKQLRETQELMSAIEVEELFTVFRRPSKTIWSNQNRKQLREMFFETDDYFARCDLEEYGSKDVLRKITQMIVTAVLDVELSIHNDDYLDMLWSLEKMCLLTLIFVPLVLLTCASSSEYPSSVMNERTEEYLKRTFEFFDQIDTHNFLLILGDLEVTPGVSPPLVRAAAALAPTRRGGRACVITGAQRAVASLQPQPAAAAVLSSQPRRVPLAPLGLGLSIQTRPRPAADSSTTPVRVGGRQQAALLMRQQGRGPQATRPASSVLRGPENTAEKLTSNGAASTSAPLRLMTSTPQRGRATAHVQATAAQSGMCTTQTGAASAADNAGRQSGSHDQRQGRNAQTALRTSTIAPHQRHAQPAGLRRIRHYVPLSAGKYRETTLVA</sequence>
<accession>A0A8S1DAP4</accession>
<proteinExistence type="predicted"/>
<feature type="compositionally biased region" description="Polar residues" evidence="1">
    <location>
        <begin position="372"/>
        <end position="385"/>
    </location>
</feature>
<keyword evidence="3" id="KW-1185">Reference proteome</keyword>
<protein>
    <submittedName>
        <fullName evidence="2">Uncharacterized protein</fullName>
    </submittedName>
</protein>
<comment type="caution">
    <text evidence="2">The sequence shown here is derived from an EMBL/GenBank/DDBJ whole genome shotgun (WGS) entry which is preliminary data.</text>
</comment>
<evidence type="ECO:0000256" key="1">
    <source>
        <dbReference type="SAM" id="MobiDB-lite"/>
    </source>
</evidence>
<organism evidence="2 3">
    <name type="scientific">Cloeon dipterum</name>
    <dbReference type="NCBI Taxonomy" id="197152"/>
    <lineage>
        <taxon>Eukaryota</taxon>
        <taxon>Metazoa</taxon>
        <taxon>Ecdysozoa</taxon>
        <taxon>Arthropoda</taxon>
        <taxon>Hexapoda</taxon>
        <taxon>Insecta</taxon>
        <taxon>Pterygota</taxon>
        <taxon>Palaeoptera</taxon>
        <taxon>Ephemeroptera</taxon>
        <taxon>Pisciforma</taxon>
        <taxon>Baetidae</taxon>
        <taxon>Cloeon</taxon>
    </lineage>
</organism>
<name>A0A8S1DAP4_9INSE</name>
<gene>
    <name evidence="2" type="ORF">CLODIP_2_CD07128</name>
</gene>
<evidence type="ECO:0000313" key="3">
    <source>
        <dbReference type="Proteomes" id="UP000494165"/>
    </source>
</evidence>
<feature type="compositionally biased region" description="Polar residues" evidence="1">
    <location>
        <begin position="307"/>
        <end position="321"/>
    </location>
</feature>
<feature type="region of interest" description="Disordered" evidence="1">
    <location>
        <begin position="350"/>
        <end position="397"/>
    </location>
</feature>
<dbReference type="Proteomes" id="UP000494165">
    <property type="component" value="Unassembled WGS sequence"/>
</dbReference>
<dbReference type="AlphaFoldDB" id="A0A8S1DAP4"/>
<reference evidence="2 3" key="1">
    <citation type="submission" date="2020-04" db="EMBL/GenBank/DDBJ databases">
        <authorList>
            <person name="Alioto T."/>
            <person name="Alioto T."/>
            <person name="Gomez Garrido J."/>
        </authorList>
    </citation>
    <scope>NUCLEOTIDE SEQUENCE [LARGE SCALE GENOMIC DNA]</scope>
</reference>
<feature type="region of interest" description="Disordered" evidence="1">
    <location>
        <begin position="283"/>
        <end position="321"/>
    </location>
</feature>
<dbReference type="EMBL" id="CADEPI010000142">
    <property type="protein sequence ID" value="CAB3377305.1"/>
    <property type="molecule type" value="Genomic_DNA"/>
</dbReference>